<protein>
    <recommendedName>
        <fullName evidence="3">F-box domain-containing protein</fullName>
    </recommendedName>
</protein>
<evidence type="ECO:0008006" key="3">
    <source>
        <dbReference type="Google" id="ProtNLM"/>
    </source>
</evidence>
<evidence type="ECO:0000313" key="1">
    <source>
        <dbReference type="EMBL" id="KAF2750621.1"/>
    </source>
</evidence>
<gene>
    <name evidence="1" type="ORF">M011DRAFT_464431</name>
</gene>
<accession>A0A6A6VN43</accession>
<dbReference type="EMBL" id="MU006563">
    <property type="protein sequence ID" value="KAF2750621.1"/>
    <property type="molecule type" value="Genomic_DNA"/>
</dbReference>
<dbReference type="OrthoDB" id="5283561at2759"/>
<reference evidence="1" key="1">
    <citation type="journal article" date="2020" name="Stud. Mycol.">
        <title>101 Dothideomycetes genomes: a test case for predicting lifestyles and emergence of pathogens.</title>
        <authorList>
            <person name="Haridas S."/>
            <person name="Albert R."/>
            <person name="Binder M."/>
            <person name="Bloem J."/>
            <person name="Labutti K."/>
            <person name="Salamov A."/>
            <person name="Andreopoulos B."/>
            <person name="Baker S."/>
            <person name="Barry K."/>
            <person name="Bills G."/>
            <person name="Bluhm B."/>
            <person name="Cannon C."/>
            <person name="Castanera R."/>
            <person name="Culley D."/>
            <person name="Daum C."/>
            <person name="Ezra D."/>
            <person name="Gonzalez J."/>
            <person name="Henrissat B."/>
            <person name="Kuo A."/>
            <person name="Liang C."/>
            <person name="Lipzen A."/>
            <person name="Lutzoni F."/>
            <person name="Magnuson J."/>
            <person name="Mondo S."/>
            <person name="Nolan M."/>
            <person name="Ohm R."/>
            <person name="Pangilinan J."/>
            <person name="Park H.-J."/>
            <person name="Ramirez L."/>
            <person name="Alfaro M."/>
            <person name="Sun H."/>
            <person name="Tritt A."/>
            <person name="Yoshinaga Y."/>
            <person name="Zwiers L.-H."/>
            <person name="Turgeon B."/>
            <person name="Goodwin S."/>
            <person name="Spatafora J."/>
            <person name="Crous P."/>
            <person name="Grigoriev I."/>
        </authorList>
    </citation>
    <scope>NUCLEOTIDE SEQUENCE</scope>
    <source>
        <strain evidence="1">CBS 119925</strain>
    </source>
</reference>
<dbReference type="SUPFAM" id="SSF52047">
    <property type="entry name" value="RNI-like"/>
    <property type="match status" value="1"/>
</dbReference>
<dbReference type="InterPro" id="IPR032675">
    <property type="entry name" value="LRR_dom_sf"/>
</dbReference>
<dbReference type="AlphaFoldDB" id="A0A6A6VN43"/>
<organism evidence="1 2">
    <name type="scientific">Sporormia fimetaria CBS 119925</name>
    <dbReference type="NCBI Taxonomy" id="1340428"/>
    <lineage>
        <taxon>Eukaryota</taxon>
        <taxon>Fungi</taxon>
        <taxon>Dikarya</taxon>
        <taxon>Ascomycota</taxon>
        <taxon>Pezizomycotina</taxon>
        <taxon>Dothideomycetes</taxon>
        <taxon>Pleosporomycetidae</taxon>
        <taxon>Pleosporales</taxon>
        <taxon>Sporormiaceae</taxon>
        <taxon>Sporormia</taxon>
    </lineage>
</organism>
<sequence length="444" mass="50636">MPLQKGVLQRYVRGPVPPEMLKWDATAAIRLVCWRWHEWALEYALKDVYIKRWKGGERWAELSNRRESYALYELINRITGTAVYRNPFASLERTVDTFSKYPKVAEKIKRMWFHGFYTAETDRLVFASLKNCCNLVSVSLPWTTIRHMDAKAWRTLLVGGKEPLRSLELLAVDPTKQQAEDKNNQVDLAPLESVNFGQLRRLKIFGDTTFMPITDRDLYAVARTASNLEEFHLTCISTITIDGVVAVVKASHDTLRVLEHSPRSQDGFWHPHPGSPSDSEHLCELLRSCPKLETLSISLPSVCSDLFTDENCKFRGDLQVRALHLCGHEHGRTTNAATNALEKLLEQARCLIRRRAQSVIPRELYVELFFADCIFEPSYKAVHGDFSLAQITSRGAWPQTIEPSGKGPYGSTGLYEKEEEGPFQRIQESEFLAGVRRSFLSIST</sequence>
<name>A0A6A6VN43_9PLEO</name>
<evidence type="ECO:0000313" key="2">
    <source>
        <dbReference type="Proteomes" id="UP000799440"/>
    </source>
</evidence>
<proteinExistence type="predicted"/>
<dbReference type="Gene3D" id="3.80.10.10">
    <property type="entry name" value="Ribonuclease Inhibitor"/>
    <property type="match status" value="1"/>
</dbReference>
<dbReference type="Proteomes" id="UP000799440">
    <property type="component" value="Unassembled WGS sequence"/>
</dbReference>
<keyword evidence="2" id="KW-1185">Reference proteome</keyword>